<name>A0A8J8B163_9FIRM</name>
<keyword evidence="7" id="KW-1278">Translocase</keyword>
<dbReference type="PROSITE" id="PS00211">
    <property type="entry name" value="ABC_TRANSPORTER_1"/>
    <property type="match status" value="1"/>
</dbReference>
<dbReference type="GO" id="GO:0042626">
    <property type="term" value="F:ATPase-coupled transmembrane transporter activity"/>
    <property type="evidence" value="ECO:0007669"/>
    <property type="project" value="TreeGrafter"/>
</dbReference>
<comment type="function">
    <text evidence="9">Probably part of an ABC transporter complex. Responsible for energy coupling to the transport system.</text>
</comment>
<dbReference type="EMBL" id="JAGSND010000003">
    <property type="protein sequence ID" value="MBR0597326.1"/>
    <property type="molecule type" value="Genomic_DNA"/>
</dbReference>
<evidence type="ECO:0000256" key="10">
    <source>
        <dbReference type="RuleBase" id="RU364103"/>
    </source>
</evidence>
<keyword evidence="4 10" id="KW-1003">Cell membrane</keyword>
<accession>A0A8J8B163</accession>
<dbReference type="PROSITE" id="PS50893">
    <property type="entry name" value="ABC_TRANSPORTER_2"/>
    <property type="match status" value="1"/>
</dbReference>
<comment type="function">
    <text evidence="10">Part of an ABC transporter complex. Responsible for energy coupling to the transport system.</text>
</comment>
<dbReference type="Gene3D" id="3.40.50.300">
    <property type="entry name" value="P-loop containing nucleotide triphosphate hydrolases"/>
    <property type="match status" value="1"/>
</dbReference>
<evidence type="ECO:0000313" key="12">
    <source>
        <dbReference type="EMBL" id="MBR0597326.1"/>
    </source>
</evidence>
<evidence type="ECO:0000313" key="13">
    <source>
        <dbReference type="Proteomes" id="UP000675664"/>
    </source>
</evidence>
<keyword evidence="13" id="KW-1185">Reference proteome</keyword>
<dbReference type="GO" id="GO:0005524">
    <property type="term" value="F:ATP binding"/>
    <property type="evidence" value="ECO:0007669"/>
    <property type="project" value="UniProtKB-UniRule"/>
</dbReference>
<dbReference type="InterPro" id="IPR015856">
    <property type="entry name" value="ABC_transpr_CbiO/EcfA_su"/>
</dbReference>
<dbReference type="NCBIfam" id="TIGR01166">
    <property type="entry name" value="cbiO"/>
    <property type="match status" value="1"/>
</dbReference>
<keyword evidence="6 10" id="KW-0067">ATP-binding</keyword>
<organism evidence="12 13">
    <name type="scientific">Sinanaerobacter chloroacetimidivorans</name>
    <dbReference type="NCBI Taxonomy" id="2818044"/>
    <lineage>
        <taxon>Bacteria</taxon>
        <taxon>Bacillati</taxon>
        <taxon>Bacillota</taxon>
        <taxon>Clostridia</taxon>
        <taxon>Peptostreptococcales</taxon>
        <taxon>Anaerovoracaceae</taxon>
        <taxon>Sinanaerobacter</taxon>
    </lineage>
</organism>
<evidence type="ECO:0000256" key="1">
    <source>
        <dbReference type="ARBA" id="ARBA00004202"/>
    </source>
</evidence>
<keyword evidence="3 10" id="KW-0813">Transport</keyword>
<evidence type="ECO:0000256" key="3">
    <source>
        <dbReference type="ARBA" id="ARBA00022448"/>
    </source>
</evidence>
<evidence type="ECO:0000256" key="9">
    <source>
        <dbReference type="ARBA" id="ARBA00025157"/>
    </source>
</evidence>
<dbReference type="Pfam" id="PF00005">
    <property type="entry name" value="ABC_tran"/>
    <property type="match status" value="1"/>
</dbReference>
<dbReference type="PANTHER" id="PTHR43553">
    <property type="entry name" value="HEAVY METAL TRANSPORTER"/>
    <property type="match status" value="1"/>
</dbReference>
<keyword evidence="8 10" id="KW-0472">Membrane</keyword>
<feature type="domain" description="ABC transporter" evidence="11">
    <location>
        <begin position="9"/>
        <end position="244"/>
    </location>
</feature>
<dbReference type="GO" id="GO:0016887">
    <property type="term" value="F:ATP hydrolysis activity"/>
    <property type="evidence" value="ECO:0007669"/>
    <property type="project" value="InterPro"/>
</dbReference>
<gene>
    <name evidence="12" type="ORF">KCX82_05550</name>
</gene>
<evidence type="ECO:0000256" key="6">
    <source>
        <dbReference type="ARBA" id="ARBA00022840"/>
    </source>
</evidence>
<comment type="subcellular location">
    <subcellularLocation>
        <location evidence="1 10">Cell membrane</location>
        <topology evidence="1 10">Peripheral membrane protein</topology>
    </subcellularLocation>
</comment>
<evidence type="ECO:0000256" key="8">
    <source>
        <dbReference type="ARBA" id="ARBA00023136"/>
    </source>
</evidence>
<evidence type="ECO:0000256" key="4">
    <source>
        <dbReference type="ARBA" id="ARBA00022475"/>
    </source>
</evidence>
<keyword evidence="5 10" id="KW-0547">Nucleotide-binding</keyword>
<dbReference type="CDD" id="cd03225">
    <property type="entry name" value="ABC_cobalt_CbiO_domain1"/>
    <property type="match status" value="1"/>
</dbReference>
<dbReference type="AlphaFoldDB" id="A0A8J8B163"/>
<dbReference type="InterPro" id="IPR005876">
    <property type="entry name" value="Co_trans_ATP-bd"/>
</dbReference>
<reference evidence="12" key="1">
    <citation type="submission" date="2021-04" db="EMBL/GenBank/DDBJ databases">
        <title>Sinoanaerobacter chloroacetimidivorans sp. nov., an obligate anaerobic bacterium isolated from anaerobic sludge.</title>
        <authorList>
            <person name="Bao Y."/>
        </authorList>
    </citation>
    <scope>NUCLEOTIDE SEQUENCE</scope>
    <source>
        <strain evidence="12">BAD-6</strain>
    </source>
</reference>
<dbReference type="SMART" id="SM00382">
    <property type="entry name" value="AAA"/>
    <property type="match status" value="1"/>
</dbReference>
<protein>
    <recommendedName>
        <fullName evidence="10">ABC transporter ATP-binding protein</fullName>
    </recommendedName>
</protein>
<evidence type="ECO:0000259" key="11">
    <source>
        <dbReference type="PROSITE" id="PS50893"/>
    </source>
</evidence>
<dbReference type="InterPro" id="IPR027417">
    <property type="entry name" value="P-loop_NTPase"/>
</dbReference>
<dbReference type="RefSeq" id="WP_227017464.1">
    <property type="nucleotide sequence ID" value="NZ_JAGSND010000003.1"/>
</dbReference>
<dbReference type="InterPro" id="IPR017871">
    <property type="entry name" value="ABC_transporter-like_CS"/>
</dbReference>
<dbReference type="FunFam" id="3.40.50.300:FF:000224">
    <property type="entry name" value="Energy-coupling factor transporter ATP-binding protein EcfA"/>
    <property type="match status" value="1"/>
</dbReference>
<comment type="similarity">
    <text evidence="2 10">Belongs to the ABC transporter superfamily.</text>
</comment>
<evidence type="ECO:0000256" key="5">
    <source>
        <dbReference type="ARBA" id="ARBA00022741"/>
    </source>
</evidence>
<dbReference type="GO" id="GO:0006824">
    <property type="term" value="P:cobalt ion transport"/>
    <property type="evidence" value="ECO:0007669"/>
    <property type="project" value="InterPro"/>
</dbReference>
<reference evidence="12" key="2">
    <citation type="submission" date="2021-04" db="EMBL/GenBank/DDBJ databases">
        <authorList>
            <person name="Liu J."/>
        </authorList>
    </citation>
    <scope>NUCLEOTIDE SEQUENCE</scope>
    <source>
        <strain evidence="12">BAD-6</strain>
    </source>
</reference>
<comment type="caution">
    <text evidence="12">The sequence shown here is derived from an EMBL/GenBank/DDBJ whole genome shotgun (WGS) entry which is preliminary data.</text>
</comment>
<sequence length="281" mass="31482">MNGNADIIMELENLCYTYEDGTEALKGIDLQIRRGEKLAIMGANGSGKSTLFLTLNGIHKPTRGKLLFNGRPVEYSRKGLLDLRKKVGIVFQDPDSQLFSASVVQEISFGILNLGVPEKEAAKRVEEVMEELNILLFRNKPTHFLSGGQKKRVSIADILVMDPEMIILDEPAAALDPKHARMIDGIIDKLSEKGITVILSTHDVDRALKWADRVVLLEDGIVIREAKPDAVFQEEEVLMRTNLEKPAVLKLFETLCRAGILNENLKIPHTVQELEQYINNR</sequence>
<dbReference type="Proteomes" id="UP000675664">
    <property type="component" value="Unassembled WGS sequence"/>
</dbReference>
<dbReference type="InterPro" id="IPR003593">
    <property type="entry name" value="AAA+_ATPase"/>
</dbReference>
<dbReference type="GO" id="GO:0043190">
    <property type="term" value="C:ATP-binding cassette (ABC) transporter complex"/>
    <property type="evidence" value="ECO:0007669"/>
    <property type="project" value="TreeGrafter"/>
</dbReference>
<evidence type="ECO:0000256" key="2">
    <source>
        <dbReference type="ARBA" id="ARBA00005417"/>
    </source>
</evidence>
<dbReference type="InterPro" id="IPR050095">
    <property type="entry name" value="ECF_ABC_transporter_ATP-bd"/>
</dbReference>
<proteinExistence type="inferred from homology"/>
<evidence type="ECO:0000256" key="7">
    <source>
        <dbReference type="ARBA" id="ARBA00022967"/>
    </source>
</evidence>
<dbReference type="SUPFAM" id="SSF52540">
    <property type="entry name" value="P-loop containing nucleoside triphosphate hydrolases"/>
    <property type="match status" value="1"/>
</dbReference>
<dbReference type="InterPro" id="IPR003439">
    <property type="entry name" value="ABC_transporter-like_ATP-bd"/>
</dbReference>
<dbReference type="PANTHER" id="PTHR43553:SF24">
    <property type="entry name" value="ENERGY-COUPLING FACTOR TRANSPORTER ATP-BINDING PROTEIN ECFA1"/>
    <property type="match status" value="1"/>
</dbReference>